<evidence type="ECO:0000256" key="2">
    <source>
        <dbReference type="ARBA" id="ARBA00022553"/>
    </source>
</evidence>
<dbReference type="STRING" id="7897.ENSLACP00000006791"/>
<sequence>YIQVQHQEEEKRTLTHEIILLNNHLMEAKMTIDKLADDNELYRKDCNLAAQLLQCTKSHHRAHKLSELPTEFQERVSVHMEKHGCGPSLSLCHSSYADSVPTCVIAKVLEKPEPSSLSSSHLSSPMSRGGSFMHSTLGNVETFARRPSFKSDIYCSDTALYCPEEKRRERRPSIDIHIRNTELFRAQNSAESTAEEGFHSGFLHEAFSEYAPSLPASSSYSSFSVASDEKSNMQSSIPSSHQTVYMSGRDDIYERKTDIPYEHQISSGFVKSKSVQHMAPSHQNGSSPHYTRAFPVFQNEPLHFTRMGTQHVFGSPKLPSESRSTHILEDDLGGRWRQLSVDDIHFGSYRNSGRLSPCTFTEQHFASPMKQMDKRLSPVYTSYKSDSFPEGEDACQSLLLDTCFRTASSSLDSEFNTSCAQEEMPIYSPKEQKSERIAIQMCGKNVETSSNLKKEYVDISPNSSVESLNQSPMGVSNVHHFSVEYETHSVFKPPQLQKMGSIGLSRKDSLTKAQLYGTLLN</sequence>
<dbReference type="InterPro" id="IPR043441">
    <property type="entry name" value="Tjap1/BEGAIN"/>
</dbReference>
<evidence type="ECO:0000313" key="4">
    <source>
        <dbReference type="Ensembl" id="ENSLACP00000006791.1"/>
    </source>
</evidence>
<reference evidence="5" key="1">
    <citation type="submission" date="2011-08" db="EMBL/GenBank/DDBJ databases">
        <title>The draft genome of Latimeria chalumnae.</title>
        <authorList>
            <person name="Di Palma F."/>
            <person name="Alfoldi J."/>
            <person name="Johnson J."/>
            <person name="Berlin A."/>
            <person name="Gnerre S."/>
            <person name="Jaffe D."/>
            <person name="MacCallum I."/>
            <person name="Young S."/>
            <person name="Walker B.J."/>
            <person name="Lander E."/>
            <person name="Lindblad-Toh K."/>
        </authorList>
    </citation>
    <scope>NUCLEOTIDE SEQUENCE [LARGE SCALE GENOMIC DNA]</scope>
    <source>
        <strain evidence="5">Wild caught</strain>
    </source>
</reference>
<dbReference type="eggNOG" id="ENOG502QUGW">
    <property type="taxonomic scope" value="Eukaryota"/>
</dbReference>
<keyword evidence="2" id="KW-0597">Phosphoprotein</keyword>
<dbReference type="Ensembl" id="ENSLACT00000006848.1">
    <property type="protein sequence ID" value="ENSLACP00000006791.1"/>
    <property type="gene ID" value="ENSLACG00000006026.1"/>
</dbReference>
<evidence type="ECO:0000313" key="5">
    <source>
        <dbReference type="Proteomes" id="UP000008672"/>
    </source>
</evidence>
<dbReference type="HOGENOM" id="CLU_020017_1_1_1"/>
<keyword evidence="3" id="KW-0472">Membrane</keyword>
<dbReference type="GO" id="GO:0045202">
    <property type="term" value="C:synapse"/>
    <property type="evidence" value="ECO:0007669"/>
    <property type="project" value="TreeGrafter"/>
</dbReference>
<dbReference type="FunCoup" id="H3AAX0">
    <property type="interactions" value="212"/>
</dbReference>
<evidence type="ECO:0000256" key="3">
    <source>
        <dbReference type="ARBA" id="ARBA00023136"/>
    </source>
</evidence>
<gene>
    <name evidence="4" type="primary">BEGAIN</name>
</gene>
<dbReference type="PANTHER" id="PTHR28664:SF2">
    <property type="entry name" value="BRAIN-ENRICHED GUANYLATE KINASE-ASSOCIATED PROTEIN"/>
    <property type="match status" value="1"/>
</dbReference>
<keyword evidence="5" id="KW-1185">Reference proteome</keyword>
<protein>
    <submittedName>
        <fullName evidence="4">Brain enriched guanylate kinase associated</fullName>
    </submittedName>
</protein>
<dbReference type="AlphaFoldDB" id="H3AAX0"/>
<dbReference type="GO" id="GO:0016020">
    <property type="term" value="C:membrane"/>
    <property type="evidence" value="ECO:0007669"/>
    <property type="project" value="UniProtKB-SubCell"/>
</dbReference>
<proteinExistence type="predicted"/>
<comment type="subcellular location">
    <subcellularLocation>
        <location evidence="1">Membrane</location>
        <topology evidence="1">Peripheral membrane protein</topology>
    </subcellularLocation>
</comment>
<reference evidence="4" key="2">
    <citation type="submission" date="2025-08" db="UniProtKB">
        <authorList>
            <consortium name="Ensembl"/>
        </authorList>
    </citation>
    <scope>IDENTIFICATION</scope>
</reference>
<dbReference type="Proteomes" id="UP000008672">
    <property type="component" value="Unassembled WGS sequence"/>
</dbReference>
<reference evidence="4" key="3">
    <citation type="submission" date="2025-09" db="UniProtKB">
        <authorList>
            <consortium name="Ensembl"/>
        </authorList>
    </citation>
    <scope>IDENTIFICATION</scope>
</reference>
<dbReference type="OMA" id="RINQDME"/>
<organism evidence="4 5">
    <name type="scientific">Latimeria chalumnae</name>
    <name type="common">Coelacanth</name>
    <dbReference type="NCBI Taxonomy" id="7897"/>
    <lineage>
        <taxon>Eukaryota</taxon>
        <taxon>Metazoa</taxon>
        <taxon>Chordata</taxon>
        <taxon>Craniata</taxon>
        <taxon>Vertebrata</taxon>
        <taxon>Euteleostomi</taxon>
        <taxon>Coelacanthiformes</taxon>
        <taxon>Coelacanthidae</taxon>
        <taxon>Latimeria</taxon>
    </lineage>
</organism>
<dbReference type="PANTHER" id="PTHR28664">
    <property type="entry name" value="TIGHT JUNCTION-ASSOCIATED PROTEIN 1"/>
    <property type="match status" value="1"/>
</dbReference>
<dbReference type="GeneTree" id="ENSGT00940000161760"/>
<dbReference type="InParanoid" id="H3AAX0"/>
<accession>H3AAX0</accession>
<dbReference type="EMBL" id="AFYH01121532">
    <property type="status" value="NOT_ANNOTATED_CDS"/>
    <property type="molecule type" value="Genomic_DNA"/>
</dbReference>
<evidence type="ECO:0000256" key="1">
    <source>
        <dbReference type="ARBA" id="ARBA00004170"/>
    </source>
</evidence>
<name>H3AAX0_LATCH</name>